<proteinExistence type="predicted"/>
<evidence type="ECO:0000313" key="1">
    <source>
        <dbReference type="EMBL" id="KAJ3525821.1"/>
    </source>
</evidence>
<gene>
    <name evidence="1" type="ORF">NM208_g11477</name>
</gene>
<keyword evidence="2" id="KW-1185">Reference proteome</keyword>
<dbReference type="Proteomes" id="UP001148629">
    <property type="component" value="Unassembled WGS sequence"/>
</dbReference>
<accession>A0ACC1RTI8</accession>
<sequence>MAGGNANLSATLRLTTKIGEVAIHNVSNRYKLVNVPQLVRGMTGSRRGILIGDFDLHRGRWGGRLFMASEGCPGASVLGGGVCVGDTASCIGLAFVGKGLGPRFLGCSVNDIPGWAKSDHRPIITSFDIELSRDETKRFLWHETPKSHYAAIIADALKPLESREIEETHQQIDACTIELRDIFLHAINGCVPTRLAYPSRPSRPQSDAARSVIQPEDQSEAVSNPRKGPGWGRFWMRWSSRVLGGDRKKKGDSWRRFVSGKAKTTRGVHQMARLAKRVCQPKDKGRIPPLVSNKVTYTTEEEKGNCLRNSIWPETSDGEVAPELQPPEFPPGRIEHPIDQDLTEEELDKIIRGLPTGKAAGADTITNEAIKMARIQLVPFLTRLFRACLRLSYHPDIFKHAITVILPKDGKDNYNDPKSWRPIALLPALGKLLEKIVAGRIKKLAADKNLLPNSQYGAAGKSTSHALQDLLRPVYDAWSRGIRWREVIRKVTKEAKKKATVMSLDISGAYDHVARDKLLEILVAKGLPRWMVMFVWSFLSNRSTVLKMPGSTTKQFFVNIGIPQGSPLSPILFLFFTAPVFEEIRSIYGAAIYSFAYVDDTYLVAVSTSYDQNCKGLEKAHEAILGWAGRTGVTFSPHKYKVMHFKRPQSKEADYKRLPQIPGLHNLNNCLVTEMNILGVIVDHQLTWDAHIAEIEKKVNTQLRRLRRISGSIWGLSLEAARKIYLSKIRPIISYACAVWFVWSPYKLLNWALSPKNRKQLRYLQSLCLKQISGSLGRCSARVLEKELNIEKIEIFLYRAMLTQRANSLTALSKPPHGSSVCNPGSSLHEVWTAMRRNWPPSG</sequence>
<reference evidence="1" key="1">
    <citation type="submission" date="2022-08" db="EMBL/GenBank/DDBJ databases">
        <title>Genome Sequence of Fusarium decemcellulare.</title>
        <authorList>
            <person name="Buettner E."/>
        </authorList>
    </citation>
    <scope>NUCLEOTIDE SEQUENCE</scope>
    <source>
        <strain evidence="1">Babe19</strain>
    </source>
</reference>
<evidence type="ECO:0000313" key="2">
    <source>
        <dbReference type="Proteomes" id="UP001148629"/>
    </source>
</evidence>
<name>A0ACC1RTI8_9HYPO</name>
<dbReference type="EMBL" id="JANRMS010001845">
    <property type="protein sequence ID" value="KAJ3525821.1"/>
    <property type="molecule type" value="Genomic_DNA"/>
</dbReference>
<organism evidence="1 2">
    <name type="scientific">Fusarium decemcellulare</name>
    <dbReference type="NCBI Taxonomy" id="57161"/>
    <lineage>
        <taxon>Eukaryota</taxon>
        <taxon>Fungi</taxon>
        <taxon>Dikarya</taxon>
        <taxon>Ascomycota</taxon>
        <taxon>Pezizomycotina</taxon>
        <taxon>Sordariomycetes</taxon>
        <taxon>Hypocreomycetidae</taxon>
        <taxon>Hypocreales</taxon>
        <taxon>Nectriaceae</taxon>
        <taxon>Fusarium</taxon>
        <taxon>Fusarium decemcellulare species complex</taxon>
    </lineage>
</organism>
<comment type="caution">
    <text evidence="1">The sequence shown here is derived from an EMBL/GenBank/DDBJ whole genome shotgun (WGS) entry which is preliminary data.</text>
</comment>
<protein>
    <submittedName>
        <fullName evidence="1">Uncharacterized protein</fullName>
    </submittedName>
</protein>